<dbReference type="Proteomes" id="UP000199663">
    <property type="component" value="Unassembled WGS sequence"/>
</dbReference>
<dbReference type="RefSeq" id="WP_019596614.1">
    <property type="nucleotide sequence ID" value="NZ_FNQC01000002.1"/>
</dbReference>
<gene>
    <name evidence="4" type="ORF">SAMN05444412_102212</name>
</gene>
<dbReference type="PANTHER" id="PTHR21666:SF289">
    <property type="entry name" value="L-ALA--D-GLU ENDOPEPTIDASE"/>
    <property type="match status" value="1"/>
</dbReference>
<evidence type="ECO:0000256" key="2">
    <source>
        <dbReference type="SAM" id="Phobius"/>
    </source>
</evidence>
<keyword evidence="1" id="KW-0732">Signal</keyword>
<dbReference type="PANTHER" id="PTHR21666">
    <property type="entry name" value="PEPTIDASE-RELATED"/>
    <property type="match status" value="1"/>
</dbReference>
<organism evidence="4 5">
    <name type="scientific">Rhodonellum ikkaensis</name>
    <dbReference type="NCBI Taxonomy" id="336829"/>
    <lineage>
        <taxon>Bacteria</taxon>
        <taxon>Pseudomonadati</taxon>
        <taxon>Bacteroidota</taxon>
        <taxon>Cytophagia</taxon>
        <taxon>Cytophagales</taxon>
        <taxon>Cytophagaceae</taxon>
        <taxon>Rhodonellum</taxon>
    </lineage>
</organism>
<dbReference type="InterPro" id="IPR016047">
    <property type="entry name" value="M23ase_b-sheet_dom"/>
</dbReference>
<protein>
    <submittedName>
        <fullName evidence="4">Murein DD-endopeptidase MepM and murein hydrolase activator NlpD, contain LysM domain</fullName>
    </submittedName>
</protein>
<proteinExistence type="predicted"/>
<dbReference type="GO" id="GO:0016787">
    <property type="term" value="F:hydrolase activity"/>
    <property type="evidence" value="ECO:0007669"/>
    <property type="project" value="UniProtKB-KW"/>
</dbReference>
<comment type="caution">
    <text evidence="4">The sequence shown here is derived from an EMBL/GenBank/DDBJ whole genome shotgun (WGS) entry which is preliminary data.</text>
</comment>
<keyword evidence="4" id="KW-0378">Hydrolase</keyword>
<reference evidence="4 5" key="1">
    <citation type="submission" date="2016-10" db="EMBL/GenBank/DDBJ databases">
        <authorList>
            <person name="Varghese N."/>
            <person name="Submissions S."/>
        </authorList>
    </citation>
    <scope>NUCLEOTIDE SEQUENCE [LARGE SCALE GENOMIC DNA]</scope>
    <source>
        <strain evidence="4 5">DSM 17997</strain>
    </source>
</reference>
<evidence type="ECO:0000256" key="1">
    <source>
        <dbReference type="ARBA" id="ARBA00022729"/>
    </source>
</evidence>
<keyword evidence="2" id="KW-1133">Transmembrane helix</keyword>
<accession>A0A1H3LU34</accession>
<keyword evidence="2" id="KW-0812">Transmembrane</keyword>
<dbReference type="SUPFAM" id="SSF51261">
    <property type="entry name" value="Duplicated hybrid motif"/>
    <property type="match status" value="1"/>
</dbReference>
<dbReference type="InterPro" id="IPR050570">
    <property type="entry name" value="Cell_wall_metabolism_enzyme"/>
</dbReference>
<keyword evidence="5" id="KW-1185">Reference proteome</keyword>
<evidence type="ECO:0000313" key="4">
    <source>
        <dbReference type="EMBL" id="SDY68047.1"/>
    </source>
</evidence>
<sequence length="290" mass="32820">MKIQRKLKDWIKTKFLFVIRKEDDFSVITSFSITKIRVALILVLFFLCAFGFSLLMSRTFLRSWYDPEFVESENITKILALSEAIDSLTVEVSQRDAYLKNIQGIISGENISEEQQEISRREGLTNRGNVQEGNYQESQATKAIIEEFKSAPLDFSNPKTMASAPFTDTYFFSPIKGVVTAVFQPEKGHFGIDVVTKEDEPVKAIGDGTVILAVWTLETGFIIGIQHSNELISIYKHNSVILKRMGDLVRSGEIISIVGDTGELSSGHHLHFELWYKGKPLNPQHFITFD</sequence>
<dbReference type="InterPro" id="IPR011055">
    <property type="entry name" value="Dup_hybrid_motif"/>
</dbReference>
<feature type="transmembrane region" description="Helical" evidence="2">
    <location>
        <begin position="38"/>
        <end position="56"/>
    </location>
</feature>
<dbReference type="EMBL" id="FNQC01000002">
    <property type="protein sequence ID" value="SDY68047.1"/>
    <property type="molecule type" value="Genomic_DNA"/>
</dbReference>
<dbReference type="Pfam" id="PF01551">
    <property type="entry name" value="Peptidase_M23"/>
    <property type="match status" value="1"/>
</dbReference>
<keyword evidence="2" id="KW-0472">Membrane</keyword>
<dbReference type="CDD" id="cd12797">
    <property type="entry name" value="M23_peptidase"/>
    <property type="match status" value="1"/>
</dbReference>
<evidence type="ECO:0000259" key="3">
    <source>
        <dbReference type="Pfam" id="PF01551"/>
    </source>
</evidence>
<dbReference type="Gene3D" id="2.70.70.10">
    <property type="entry name" value="Glucose Permease (Domain IIA)"/>
    <property type="match status" value="1"/>
</dbReference>
<evidence type="ECO:0000313" key="5">
    <source>
        <dbReference type="Proteomes" id="UP000199663"/>
    </source>
</evidence>
<feature type="domain" description="M23ase beta-sheet core" evidence="3">
    <location>
        <begin position="188"/>
        <end position="283"/>
    </location>
</feature>
<name>A0A1H3LU34_9BACT</name>